<dbReference type="EMBL" id="CP069031">
    <property type="protein sequence ID" value="QRC99396.1"/>
    <property type="molecule type" value="Genomic_DNA"/>
</dbReference>
<name>A0A7U2F6I1_PHANO</name>
<evidence type="ECO:0000256" key="1">
    <source>
        <dbReference type="SAM" id="MobiDB-lite"/>
    </source>
</evidence>
<feature type="compositionally biased region" description="Basic and acidic residues" evidence="1">
    <location>
        <begin position="37"/>
        <end position="46"/>
    </location>
</feature>
<protein>
    <submittedName>
        <fullName evidence="2">Uncharacterized protein</fullName>
    </submittedName>
</protein>
<evidence type="ECO:0000313" key="2">
    <source>
        <dbReference type="EMBL" id="QRC99396.1"/>
    </source>
</evidence>
<dbReference type="Proteomes" id="UP000663193">
    <property type="component" value="Chromosome 9"/>
</dbReference>
<proteinExistence type="predicted"/>
<dbReference type="VEuPathDB" id="FungiDB:JI435_413380"/>
<feature type="compositionally biased region" description="Polar residues" evidence="1">
    <location>
        <begin position="48"/>
        <end position="59"/>
    </location>
</feature>
<organism evidence="2 3">
    <name type="scientific">Phaeosphaeria nodorum (strain SN15 / ATCC MYA-4574 / FGSC 10173)</name>
    <name type="common">Glume blotch fungus</name>
    <name type="synonym">Parastagonospora nodorum</name>
    <dbReference type="NCBI Taxonomy" id="321614"/>
    <lineage>
        <taxon>Eukaryota</taxon>
        <taxon>Fungi</taxon>
        <taxon>Dikarya</taxon>
        <taxon>Ascomycota</taxon>
        <taxon>Pezizomycotina</taxon>
        <taxon>Dothideomycetes</taxon>
        <taxon>Pleosporomycetidae</taxon>
        <taxon>Pleosporales</taxon>
        <taxon>Pleosporineae</taxon>
        <taxon>Phaeosphaeriaceae</taxon>
        <taxon>Parastagonospora</taxon>
    </lineage>
</organism>
<keyword evidence="3" id="KW-1185">Reference proteome</keyword>
<dbReference type="AlphaFoldDB" id="A0A7U2F6I1"/>
<evidence type="ECO:0000313" key="3">
    <source>
        <dbReference type="Proteomes" id="UP000663193"/>
    </source>
</evidence>
<sequence>MRRSQIITSMSATPRLTLESARAMIRSQTGVRLESAMDRRLTDHQDPAQWTSTMTTSLGLQPHCG</sequence>
<accession>A0A7U2F6I1</accession>
<reference evidence="3" key="1">
    <citation type="journal article" date="2021" name="BMC Genomics">
        <title>Chromosome-level genome assembly and manually-curated proteome of model necrotroph Parastagonospora nodorum Sn15 reveals a genome-wide trove of candidate effector homologs, and redundancy of virulence-related functions within an accessory chromosome.</title>
        <authorList>
            <person name="Bertazzoni S."/>
            <person name="Jones D.A.B."/>
            <person name="Phan H.T."/>
            <person name="Tan K.-C."/>
            <person name="Hane J.K."/>
        </authorList>
    </citation>
    <scope>NUCLEOTIDE SEQUENCE [LARGE SCALE GENOMIC DNA]</scope>
    <source>
        <strain evidence="3">SN15 / ATCC MYA-4574 / FGSC 10173)</strain>
    </source>
</reference>
<gene>
    <name evidence="2" type="ORF">JI435_413380</name>
</gene>
<feature type="region of interest" description="Disordered" evidence="1">
    <location>
        <begin position="37"/>
        <end position="65"/>
    </location>
</feature>